<dbReference type="EMBL" id="BSPC01000009">
    <property type="protein sequence ID" value="GLS18193.1"/>
    <property type="molecule type" value="Genomic_DNA"/>
</dbReference>
<dbReference type="Proteomes" id="UP001156882">
    <property type="component" value="Unassembled WGS sequence"/>
</dbReference>
<dbReference type="InterPro" id="IPR010664">
    <property type="entry name" value="LipoPS_assembly_LptC-rel"/>
</dbReference>
<name>A0ABQ6CD34_9HYPH</name>
<gene>
    <name evidence="2" type="ORF">GCM10007874_12090</name>
</gene>
<feature type="region of interest" description="Disordered" evidence="1">
    <location>
        <begin position="183"/>
        <end position="225"/>
    </location>
</feature>
<evidence type="ECO:0000256" key="1">
    <source>
        <dbReference type="SAM" id="MobiDB-lite"/>
    </source>
</evidence>
<keyword evidence="3" id="KW-1185">Reference proteome</keyword>
<evidence type="ECO:0000313" key="3">
    <source>
        <dbReference type="Proteomes" id="UP001156882"/>
    </source>
</evidence>
<organism evidence="2 3">
    <name type="scientific">Labrys miyagiensis</name>
    <dbReference type="NCBI Taxonomy" id="346912"/>
    <lineage>
        <taxon>Bacteria</taxon>
        <taxon>Pseudomonadati</taxon>
        <taxon>Pseudomonadota</taxon>
        <taxon>Alphaproteobacteria</taxon>
        <taxon>Hyphomicrobiales</taxon>
        <taxon>Xanthobacteraceae</taxon>
        <taxon>Labrys</taxon>
    </lineage>
</organism>
<feature type="compositionally biased region" description="Polar residues" evidence="1">
    <location>
        <begin position="216"/>
        <end position="225"/>
    </location>
</feature>
<sequence length="225" mass="22943">MRFLKVAVPATALAGVGLFVVLAWFNPFRQPPVPVAAPPVVANNGALDVMLPHLTGVNSRGQKYDVKATTGSQKVTAPGIVSLTNLNAVISSADQSNATLTAATGKFDSNTQMLFLKDDVHVKSTKGYDAVMKSGAIDFKGSTVHSDEAVTVNLSNGVISANNLDIVQGGSKITFAGGVSATFSTPLKPGGGDDTTSDDTPTDDTDPTGSAPSDTATPAQGSPPQ</sequence>
<feature type="compositionally biased region" description="Acidic residues" evidence="1">
    <location>
        <begin position="195"/>
        <end position="206"/>
    </location>
</feature>
<reference evidence="3" key="1">
    <citation type="journal article" date="2019" name="Int. J. Syst. Evol. Microbiol.">
        <title>The Global Catalogue of Microorganisms (GCM) 10K type strain sequencing project: providing services to taxonomists for standard genome sequencing and annotation.</title>
        <authorList>
            <consortium name="The Broad Institute Genomics Platform"/>
            <consortium name="The Broad Institute Genome Sequencing Center for Infectious Disease"/>
            <person name="Wu L."/>
            <person name="Ma J."/>
        </authorList>
    </citation>
    <scope>NUCLEOTIDE SEQUENCE [LARGE SCALE GENOMIC DNA]</scope>
    <source>
        <strain evidence="3">NBRC 101365</strain>
    </source>
</reference>
<protein>
    <recommendedName>
        <fullName evidence="4">LPS export ABC transporter periplasmic protein LptC</fullName>
    </recommendedName>
</protein>
<dbReference type="Pfam" id="PF06835">
    <property type="entry name" value="LptC"/>
    <property type="match status" value="1"/>
</dbReference>
<dbReference type="Gene3D" id="2.60.450.10">
    <property type="entry name" value="Lipopolysaccharide (LPS) transport protein A like domain"/>
    <property type="match status" value="1"/>
</dbReference>
<proteinExistence type="predicted"/>
<comment type="caution">
    <text evidence="2">The sequence shown here is derived from an EMBL/GenBank/DDBJ whole genome shotgun (WGS) entry which is preliminary data.</text>
</comment>
<evidence type="ECO:0008006" key="4">
    <source>
        <dbReference type="Google" id="ProtNLM"/>
    </source>
</evidence>
<accession>A0ABQ6CD34</accession>
<evidence type="ECO:0000313" key="2">
    <source>
        <dbReference type="EMBL" id="GLS18193.1"/>
    </source>
</evidence>